<evidence type="ECO:0000256" key="5">
    <source>
        <dbReference type="ARBA" id="ARBA00022679"/>
    </source>
</evidence>
<keyword evidence="7" id="KW-0418">Kinase</keyword>
<dbReference type="Proteomes" id="UP000095564">
    <property type="component" value="Unassembled WGS sequence"/>
</dbReference>
<feature type="domain" description="PTS EIIA type-4" evidence="8">
    <location>
        <begin position="1"/>
        <end position="122"/>
    </location>
</feature>
<evidence type="ECO:0000256" key="7">
    <source>
        <dbReference type="ARBA" id="ARBA00022777"/>
    </source>
</evidence>
<organism evidence="9 10">
    <name type="scientific">Anaerostipes hadrus</name>
    <dbReference type="NCBI Taxonomy" id="649756"/>
    <lineage>
        <taxon>Bacteria</taxon>
        <taxon>Bacillati</taxon>
        <taxon>Bacillota</taxon>
        <taxon>Clostridia</taxon>
        <taxon>Lachnospirales</taxon>
        <taxon>Lachnospiraceae</taxon>
        <taxon>Anaerostipes</taxon>
    </lineage>
</organism>
<sequence>MIPIIIMNHGLFGKELIATAEMVVGKLEEVQAVSLMPGMTLEDYLEQSEVAVNQAGGKAIVLTDLYGGTPCNVAMMLRQRYELKVICGMNLPMLLELAGARESGEDVAQIAETIMNTAREGILEPAKEVEETEVDAWGGDE</sequence>
<evidence type="ECO:0000313" key="9">
    <source>
        <dbReference type="EMBL" id="CUQ11578.1"/>
    </source>
</evidence>
<dbReference type="InterPro" id="IPR036662">
    <property type="entry name" value="PTS_EIIA_man-typ_sf"/>
</dbReference>
<keyword evidence="2" id="KW-0813">Transport</keyword>
<evidence type="ECO:0000256" key="2">
    <source>
        <dbReference type="ARBA" id="ARBA00022448"/>
    </source>
</evidence>
<dbReference type="CDD" id="cd00006">
    <property type="entry name" value="PTS_IIA_man"/>
    <property type="match status" value="1"/>
</dbReference>
<dbReference type="PROSITE" id="PS51096">
    <property type="entry name" value="PTS_EIIA_TYPE_4"/>
    <property type="match status" value="1"/>
</dbReference>
<dbReference type="InterPro" id="IPR051471">
    <property type="entry name" value="Bacterial_PTS_sugar_comp"/>
</dbReference>
<dbReference type="EMBL" id="CZAU01000042">
    <property type="protein sequence ID" value="CUQ11578.1"/>
    <property type="molecule type" value="Genomic_DNA"/>
</dbReference>
<dbReference type="Gene3D" id="3.40.50.510">
    <property type="entry name" value="Phosphotransferase system, mannose-type IIA component"/>
    <property type="match status" value="1"/>
</dbReference>
<evidence type="ECO:0000256" key="4">
    <source>
        <dbReference type="ARBA" id="ARBA00022597"/>
    </source>
</evidence>
<protein>
    <submittedName>
        <fullName evidence="9">EIIAB-Man</fullName>
    </submittedName>
</protein>
<dbReference type="RefSeq" id="WP_055162016.1">
    <property type="nucleotide sequence ID" value="NZ_CZAU01000042.1"/>
</dbReference>
<keyword evidence="4" id="KW-0762">Sugar transport</keyword>
<dbReference type="Pfam" id="PF03610">
    <property type="entry name" value="EIIA-man"/>
    <property type="match status" value="1"/>
</dbReference>
<dbReference type="GO" id="GO:0005737">
    <property type="term" value="C:cytoplasm"/>
    <property type="evidence" value="ECO:0007669"/>
    <property type="project" value="UniProtKB-SubCell"/>
</dbReference>
<keyword evidence="3" id="KW-0963">Cytoplasm</keyword>
<dbReference type="GO" id="GO:0016301">
    <property type="term" value="F:kinase activity"/>
    <property type="evidence" value="ECO:0007669"/>
    <property type="project" value="UniProtKB-KW"/>
</dbReference>
<evidence type="ECO:0000259" key="8">
    <source>
        <dbReference type="PROSITE" id="PS51096"/>
    </source>
</evidence>
<keyword evidence="6" id="KW-0598">Phosphotransferase system</keyword>
<evidence type="ECO:0000256" key="3">
    <source>
        <dbReference type="ARBA" id="ARBA00022490"/>
    </source>
</evidence>
<dbReference type="AlphaFoldDB" id="A0A174TUP1"/>
<dbReference type="GO" id="GO:0009401">
    <property type="term" value="P:phosphoenolpyruvate-dependent sugar phosphotransferase system"/>
    <property type="evidence" value="ECO:0007669"/>
    <property type="project" value="UniProtKB-KW"/>
</dbReference>
<dbReference type="SUPFAM" id="SSF53062">
    <property type="entry name" value="PTS system fructose IIA component-like"/>
    <property type="match status" value="1"/>
</dbReference>
<evidence type="ECO:0000256" key="6">
    <source>
        <dbReference type="ARBA" id="ARBA00022683"/>
    </source>
</evidence>
<keyword evidence="5" id="KW-0808">Transferase</keyword>
<dbReference type="InterPro" id="IPR033887">
    <property type="entry name" value="PTS_IIA_man"/>
</dbReference>
<gene>
    <name evidence="9" type="primary">manX_9</name>
    <name evidence="9" type="ORF">ERS852520_03094</name>
</gene>
<dbReference type="GO" id="GO:0016020">
    <property type="term" value="C:membrane"/>
    <property type="evidence" value="ECO:0007669"/>
    <property type="project" value="InterPro"/>
</dbReference>
<dbReference type="OrthoDB" id="9799827at2"/>
<proteinExistence type="predicted"/>
<accession>A0A174TUP1</accession>
<reference evidence="9 10" key="1">
    <citation type="submission" date="2015-09" db="EMBL/GenBank/DDBJ databases">
        <authorList>
            <consortium name="Pathogen Informatics"/>
        </authorList>
    </citation>
    <scope>NUCLEOTIDE SEQUENCE [LARGE SCALE GENOMIC DNA]</scope>
    <source>
        <strain evidence="9 10">2789STDY5834908</strain>
    </source>
</reference>
<comment type="subcellular location">
    <subcellularLocation>
        <location evidence="1">Cytoplasm</location>
    </subcellularLocation>
</comment>
<evidence type="ECO:0000313" key="10">
    <source>
        <dbReference type="Proteomes" id="UP000095564"/>
    </source>
</evidence>
<name>A0A174TUP1_ANAHA</name>
<dbReference type="PANTHER" id="PTHR33799">
    <property type="entry name" value="PTS PERMEASE-RELATED-RELATED"/>
    <property type="match status" value="1"/>
</dbReference>
<evidence type="ECO:0000256" key="1">
    <source>
        <dbReference type="ARBA" id="ARBA00004496"/>
    </source>
</evidence>
<dbReference type="PANTHER" id="PTHR33799:SF1">
    <property type="entry name" value="PTS SYSTEM MANNOSE-SPECIFIC EIIAB COMPONENT-RELATED"/>
    <property type="match status" value="1"/>
</dbReference>
<dbReference type="InterPro" id="IPR004701">
    <property type="entry name" value="PTS_EIIA_man-typ"/>
</dbReference>